<proteinExistence type="predicted"/>
<gene>
    <name evidence="1" type="ORF">BAUCODRAFT_132031</name>
</gene>
<protein>
    <submittedName>
        <fullName evidence="1">Uncharacterized protein</fullName>
    </submittedName>
</protein>
<dbReference type="KEGG" id="bcom:BAUCODRAFT_132031"/>
<organism evidence="1 2">
    <name type="scientific">Baudoinia panamericana (strain UAMH 10762)</name>
    <name type="common">Angels' share fungus</name>
    <name type="synonym">Baudoinia compniacensis (strain UAMH 10762)</name>
    <dbReference type="NCBI Taxonomy" id="717646"/>
    <lineage>
        <taxon>Eukaryota</taxon>
        <taxon>Fungi</taxon>
        <taxon>Dikarya</taxon>
        <taxon>Ascomycota</taxon>
        <taxon>Pezizomycotina</taxon>
        <taxon>Dothideomycetes</taxon>
        <taxon>Dothideomycetidae</taxon>
        <taxon>Mycosphaerellales</taxon>
        <taxon>Teratosphaeriaceae</taxon>
        <taxon>Baudoinia</taxon>
    </lineage>
</organism>
<accession>M2MUE0</accession>
<dbReference type="GeneID" id="19108248"/>
<evidence type="ECO:0000313" key="1">
    <source>
        <dbReference type="EMBL" id="EMC95188.1"/>
    </source>
</evidence>
<evidence type="ECO:0000313" key="2">
    <source>
        <dbReference type="Proteomes" id="UP000011761"/>
    </source>
</evidence>
<keyword evidence="2" id="KW-1185">Reference proteome</keyword>
<dbReference type="RefSeq" id="XP_007677763.1">
    <property type="nucleotide sequence ID" value="XM_007679573.1"/>
</dbReference>
<dbReference type="HOGENOM" id="CLU_2284018_0_0_1"/>
<dbReference type="AlphaFoldDB" id="M2MUE0"/>
<feature type="non-terminal residue" evidence="1">
    <location>
        <position position="102"/>
    </location>
</feature>
<dbReference type="EMBL" id="KB445557">
    <property type="protein sequence ID" value="EMC95188.1"/>
    <property type="molecule type" value="Genomic_DNA"/>
</dbReference>
<name>M2MUE0_BAUPA</name>
<sequence>MVGYAVVMRRLRWWTRGARWRLVDAVKSAPVHRTRLLCRTFSGALRQQIVSAGDVVRVDSDTRATARSLQTDQRSEATRSGIGMQYDAGAPCHPVRSVKCPH</sequence>
<dbReference type="Proteomes" id="UP000011761">
    <property type="component" value="Unassembled WGS sequence"/>
</dbReference>
<reference evidence="1 2" key="1">
    <citation type="journal article" date="2012" name="PLoS Pathog.">
        <title>Diverse lifestyles and strategies of plant pathogenesis encoded in the genomes of eighteen Dothideomycetes fungi.</title>
        <authorList>
            <person name="Ohm R.A."/>
            <person name="Feau N."/>
            <person name="Henrissat B."/>
            <person name="Schoch C.L."/>
            <person name="Horwitz B.A."/>
            <person name="Barry K.W."/>
            <person name="Condon B.J."/>
            <person name="Copeland A.C."/>
            <person name="Dhillon B."/>
            <person name="Glaser F."/>
            <person name="Hesse C.N."/>
            <person name="Kosti I."/>
            <person name="LaButti K."/>
            <person name="Lindquist E.A."/>
            <person name="Lucas S."/>
            <person name="Salamov A.A."/>
            <person name="Bradshaw R.E."/>
            <person name="Ciuffetti L."/>
            <person name="Hamelin R.C."/>
            <person name="Kema G.H.J."/>
            <person name="Lawrence C."/>
            <person name="Scott J.A."/>
            <person name="Spatafora J.W."/>
            <person name="Turgeon B.G."/>
            <person name="de Wit P.J.G.M."/>
            <person name="Zhong S."/>
            <person name="Goodwin S.B."/>
            <person name="Grigoriev I.V."/>
        </authorList>
    </citation>
    <scope>NUCLEOTIDE SEQUENCE [LARGE SCALE GENOMIC DNA]</scope>
    <source>
        <strain evidence="1 2">UAMH 10762</strain>
    </source>
</reference>